<reference evidence="6" key="3">
    <citation type="submission" date="2015-04" db="UniProtKB">
        <authorList>
            <consortium name="EnsemblPlants"/>
        </authorList>
    </citation>
    <scope>IDENTIFICATION</scope>
</reference>
<feature type="compositionally biased region" description="Basic residues" evidence="5">
    <location>
        <begin position="564"/>
        <end position="576"/>
    </location>
</feature>
<keyword evidence="7" id="KW-1185">Reference proteome</keyword>
<feature type="compositionally biased region" description="Basic and acidic residues" evidence="5">
    <location>
        <begin position="577"/>
        <end position="593"/>
    </location>
</feature>
<dbReference type="HOGENOM" id="CLU_002706_49_20_1"/>
<evidence type="ECO:0008006" key="8">
    <source>
        <dbReference type="Google" id="ProtNLM"/>
    </source>
</evidence>
<feature type="repeat" description="PPR" evidence="4">
    <location>
        <begin position="368"/>
        <end position="402"/>
    </location>
</feature>
<dbReference type="AlphaFoldDB" id="A0A0D9VYI8"/>
<dbReference type="eggNOG" id="KOG4197">
    <property type="taxonomic scope" value="Eukaryota"/>
</dbReference>
<evidence type="ECO:0000256" key="4">
    <source>
        <dbReference type="PROSITE-ProRule" id="PRU00708"/>
    </source>
</evidence>
<reference evidence="7" key="2">
    <citation type="submission" date="2013-12" db="EMBL/GenBank/DDBJ databases">
        <authorList>
            <person name="Yu Y."/>
            <person name="Lee S."/>
            <person name="de Baynast K."/>
            <person name="Wissotski M."/>
            <person name="Liu L."/>
            <person name="Talag J."/>
            <person name="Goicoechea J."/>
            <person name="Angelova A."/>
            <person name="Jetty R."/>
            <person name="Kudrna D."/>
            <person name="Golser W."/>
            <person name="Rivera L."/>
            <person name="Zhang J."/>
            <person name="Wing R."/>
        </authorList>
    </citation>
    <scope>NUCLEOTIDE SEQUENCE</scope>
</reference>
<proteinExistence type="inferred from homology"/>
<dbReference type="InterPro" id="IPR050667">
    <property type="entry name" value="PPR-containing_protein"/>
</dbReference>
<dbReference type="PROSITE" id="PS51375">
    <property type="entry name" value="PPR"/>
    <property type="match status" value="5"/>
</dbReference>
<evidence type="ECO:0000256" key="1">
    <source>
        <dbReference type="ARBA" id="ARBA00007626"/>
    </source>
</evidence>
<name>A0A0D9VYI8_9ORYZ</name>
<dbReference type="NCBIfam" id="TIGR00756">
    <property type="entry name" value="PPR"/>
    <property type="match status" value="5"/>
</dbReference>
<evidence type="ECO:0000313" key="7">
    <source>
        <dbReference type="Proteomes" id="UP000032180"/>
    </source>
</evidence>
<organism evidence="6 7">
    <name type="scientific">Leersia perrieri</name>
    <dbReference type="NCBI Taxonomy" id="77586"/>
    <lineage>
        <taxon>Eukaryota</taxon>
        <taxon>Viridiplantae</taxon>
        <taxon>Streptophyta</taxon>
        <taxon>Embryophyta</taxon>
        <taxon>Tracheophyta</taxon>
        <taxon>Spermatophyta</taxon>
        <taxon>Magnoliopsida</taxon>
        <taxon>Liliopsida</taxon>
        <taxon>Poales</taxon>
        <taxon>Poaceae</taxon>
        <taxon>BOP clade</taxon>
        <taxon>Oryzoideae</taxon>
        <taxon>Oryzeae</taxon>
        <taxon>Oryzinae</taxon>
        <taxon>Leersia</taxon>
    </lineage>
</organism>
<accession>A0A0D9VYI8</accession>
<dbReference type="PANTHER" id="PTHR47939">
    <property type="entry name" value="MEMBRANE-ASSOCIATED SALT-INDUCIBLE PROTEIN-LIKE"/>
    <property type="match status" value="1"/>
</dbReference>
<dbReference type="PANTHER" id="PTHR47939:SF5">
    <property type="entry name" value="PENTACOTRIPEPTIDE-REPEAT REGION OF PRORP DOMAIN-CONTAINING PROTEIN"/>
    <property type="match status" value="1"/>
</dbReference>
<dbReference type="InterPro" id="IPR011990">
    <property type="entry name" value="TPR-like_helical_dom_sf"/>
</dbReference>
<dbReference type="Pfam" id="PF01535">
    <property type="entry name" value="PPR"/>
    <property type="match status" value="1"/>
</dbReference>
<dbReference type="Proteomes" id="UP000032180">
    <property type="component" value="Chromosome 3"/>
</dbReference>
<dbReference type="Pfam" id="PF12854">
    <property type="entry name" value="PPR_1"/>
    <property type="match status" value="2"/>
</dbReference>
<sequence length="600" mass="66549">MRRLLSAPLRRRLCTAAAAAAAATPDPSLASSAELAYRLLRRHHADPKRLVAALSSSGLDPTSPPLLDAVLRRCGAASSLALHFYHWCSPSLPGPPLPSSLALLAKSFSRATSAPSPSLLAPLPAQLLSPSLLSPILRRLPPPRLIPFSISLLSDRPDHDRASIFLSLLESLTKTGHVVAAEHLVEELQLPLSIRHYTALLYGWCRMGKLDEAKQVLARMKAAGVAPDVVVFNTLLAGFVAEGRFEDAFELAREMERRGCPPNAVSYTTLMQGLGARGRVDEAMRVFVEMRRKGCAPDSVAYGTLVTAFCKAGRISQGYEFLDTMSRVGLRVDATVYLGFFAAHEKKEQLEECLELMERMRECRCPLDLSIYNVVIRLACKLGEMKQAVTLWNEMEASELSPGVDTFAIMVNGLVGQGALVEACGYFKDMVGRGLFVAPQYGVLKDLLNALVRDEKLELAKDVWGCIISKGCELNVSAWTIWIHALYAKKHVKEACLYCLDMLEAGLMPQPDTFAKLMKGLKKLYNRQVAAEITEKVRNMAEERHVSFKMYKRRGVRDLEEKAKAKRKKGRKRSRPRKADQRQSNRPADKTDLLDDFDDE</sequence>
<evidence type="ECO:0000256" key="5">
    <source>
        <dbReference type="SAM" id="MobiDB-lite"/>
    </source>
</evidence>
<protein>
    <recommendedName>
        <fullName evidence="8">Pentacotripeptide-repeat region of PRORP domain-containing protein</fullName>
    </recommendedName>
</protein>
<evidence type="ECO:0000256" key="3">
    <source>
        <dbReference type="ARBA" id="ARBA00022946"/>
    </source>
</evidence>
<feature type="repeat" description="PPR" evidence="4">
    <location>
        <begin position="193"/>
        <end position="227"/>
    </location>
</feature>
<reference evidence="6 7" key="1">
    <citation type="submission" date="2012-08" db="EMBL/GenBank/DDBJ databases">
        <title>Oryza genome evolution.</title>
        <authorList>
            <person name="Wing R.A."/>
        </authorList>
    </citation>
    <scope>NUCLEOTIDE SEQUENCE</scope>
</reference>
<dbReference type="Gramene" id="LPERR03G27400.1">
    <property type="protein sequence ID" value="LPERR03G27400.1"/>
    <property type="gene ID" value="LPERR03G27400"/>
</dbReference>
<dbReference type="STRING" id="77586.A0A0D9VYI8"/>
<keyword evidence="2" id="KW-0677">Repeat</keyword>
<evidence type="ECO:0000256" key="2">
    <source>
        <dbReference type="ARBA" id="ARBA00022737"/>
    </source>
</evidence>
<feature type="repeat" description="PPR" evidence="4">
    <location>
        <begin position="298"/>
        <end position="332"/>
    </location>
</feature>
<dbReference type="Pfam" id="PF13041">
    <property type="entry name" value="PPR_2"/>
    <property type="match status" value="2"/>
</dbReference>
<feature type="region of interest" description="Disordered" evidence="5">
    <location>
        <begin position="557"/>
        <end position="600"/>
    </location>
</feature>
<keyword evidence="3" id="KW-0809">Transit peptide</keyword>
<comment type="similarity">
    <text evidence="1">Belongs to the PPR family. P subfamily.</text>
</comment>
<dbReference type="Gene3D" id="1.25.40.10">
    <property type="entry name" value="Tetratricopeptide repeat domain"/>
    <property type="match status" value="4"/>
</dbReference>
<feature type="repeat" description="PPR" evidence="4">
    <location>
        <begin position="228"/>
        <end position="262"/>
    </location>
</feature>
<dbReference type="InterPro" id="IPR002885">
    <property type="entry name" value="PPR_rpt"/>
</dbReference>
<feature type="repeat" description="PPR" evidence="4">
    <location>
        <begin position="263"/>
        <end position="297"/>
    </location>
</feature>
<evidence type="ECO:0000313" key="6">
    <source>
        <dbReference type="EnsemblPlants" id="LPERR03G27400.1"/>
    </source>
</evidence>
<dbReference type="EnsemblPlants" id="LPERR03G27400.1">
    <property type="protein sequence ID" value="LPERR03G27400.1"/>
    <property type="gene ID" value="LPERR03G27400"/>
</dbReference>